<keyword evidence="1" id="KW-0732">Signal</keyword>
<gene>
    <name evidence="2" type="ORF">I6U48_17770</name>
</gene>
<dbReference type="RefSeq" id="WP_218321805.1">
    <property type="nucleotide sequence ID" value="NZ_JAEEGC010000097.1"/>
</dbReference>
<dbReference type="Proteomes" id="UP000694308">
    <property type="component" value="Unassembled WGS sequence"/>
</dbReference>
<evidence type="ECO:0000313" key="3">
    <source>
        <dbReference type="Proteomes" id="UP000694308"/>
    </source>
</evidence>
<evidence type="ECO:0000313" key="2">
    <source>
        <dbReference type="EMBL" id="MBV7274746.1"/>
    </source>
</evidence>
<name>A0A949WS63_9CLOT</name>
<feature type="signal peptide" evidence="1">
    <location>
        <begin position="1"/>
        <end position="30"/>
    </location>
</feature>
<evidence type="ECO:0000256" key="1">
    <source>
        <dbReference type="SAM" id="SignalP"/>
    </source>
</evidence>
<reference evidence="2" key="1">
    <citation type="submission" date="2020-12" db="EMBL/GenBank/DDBJ databases">
        <title>Clostridium thailandense sp. nov., a novel acetogenic bacterium isolated from peat land soil in Thailand.</title>
        <authorList>
            <person name="Chaikitkaew S."/>
            <person name="Birkeland N.K."/>
        </authorList>
    </citation>
    <scope>NUCLEOTIDE SEQUENCE</scope>
    <source>
        <strain evidence="2">PL3</strain>
    </source>
</reference>
<comment type="caution">
    <text evidence="2">The sequence shown here is derived from an EMBL/GenBank/DDBJ whole genome shotgun (WGS) entry which is preliminary data.</text>
</comment>
<organism evidence="2 3">
    <name type="scientific">Clostridium thailandense</name>
    <dbReference type="NCBI Taxonomy" id="2794346"/>
    <lineage>
        <taxon>Bacteria</taxon>
        <taxon>Bacillati</taxon>
        <taxon>Bacillota</taxon>
        <taxon>Clostridia</taxon>
        <taxon>Eubacteriales</taxon>
        <taxon>Clostridiaceae</taxon>
        <taxon>Clostridium</taxon>
    </lineage>
</organism>
<accession>A0A949WS63</accession>
<keyword evidence="3" id="KW-1185">Reference proteome</keyword>
<feature type="chain" id="PRO_5036679375" evidence="1">
    <location>
        <begin position="31"/>
        <end position="725"/>
    </location>
</feature>
<sequence>MTKNKTMLSVLSTTAITGLMVAAVNSTVFAKATAIAVNSNDGKVYEYQYDALKTSATAQVIKGSSDPDAKLYNDFIQRKTSIKAFYDDVKKSHVDFDAISKEAANASAKGVSFSLNSFIEATTTPTTTITTIPVSVDGSGNLIVNGQVVTSNIDMTSIKCSNPIDTVSTLVTFKLTVSNPQNYTVTLKGKTALLDSSTGTFSVYIDGNVSVSDIKVSDFTVNEKSSLTKPTVKSVVVIDSETIRVSFSKVVDYTYASNIANYKLTDSQGVDITNHIKRIYSSSGESDTSNTDTYYIKMNKFNPNNANEDWRLTNSKYILAIKNIIDTEDVPNAMDDYTSYLNVNDTKAPVGTGIYANLRAISTGRDKVVVYFSEDMDAASLTNTDNYKCTNGEGDTISLPADATITVGGDNKSVIIEFPTIYHVKTTGKTSGGSSLDITSLIVSNVKDVAGNVLDTVSYSNNDKIDKPYAGTNVVNNSVKVYYDGDDLKLDITFTRALDTVNVSDFAFGGVQPSNATLNGSKLTLIFKDGAPATAAEIAAHPIAYVNGKNNSNPTKIDIIKSQGQNAKLAINATTTTDETGARVSINADGSPATLSTAQSTVYDYQADPKTASNYWSAIKAANGGEVFLTFDTPLDPNSGIKTDDFTFTGSNGTDILADSVTVSGNTVVFKFNATNKNYAAFTSYVDVRAKSSVSLRTLKDVDGNNACYVPSNDDIKKRTITISQ</sequence>
<dbReference type="EMBL" id="JAEEGC010000097">
    <property type="protein sequence ID" value="MBV7274746.1"/>
    <property type="molecule type" value="Genomic_DNA"/>
</dbReference>
<proteinExistence type="predicted"/>
<dbReference type="AlphaFoldDB" id="A0A949WS63"/>
<protein>
    <submittedName>
        <fullName evidence="2">Cell surface protein</fullName>
    </submittedName>
</protein>